<dbReference type="RefSeq" id="WP_089227368.1">
    <property type="nucleotide sequence ID" value="NZ_FZOF01000022.1"/>
</dbReference>
<sequence>MSERAPATPRTRVTARARELRFDGGSLSLDLVATVGRRPSTPVERLGDHDRLRAWCHGTGLTVRDGEDPTALLGALHELRSAATDVATAAVGGRAPRPESVRRLNDLARVEPPAPRLRVDSEGRPAAGTEPLSSAQLLSVVARDLIALVTDPRLRDRLRTCAAEVCGMVYLDPGNGKPRKWCSMERCGNNAKAARHRHRAAASGAASTPSP</sequence>
<name>A0A239M312_9ACTN</name>
<dbReference type="SUPFAM" id="SSF160904">
    <property type="entry name" value="Jann2411-like"/>
    <property type="match status" value="1"/>
</dbReference>
<accession>A0A239M312</accession>
<evidence type="ECO:0000313" key="2">
    <source>
        <dbReference type="EMBL" id="SNT36990.1"/>
    </source>
</evidence>
<gene>
    <name evidence="2" type="ORF">SAMN05216252_122117</name>
</gene>
<reference evidence="2 3" key="1">
    <citation type="submission" date="2017-06" db="EMBL/GenBank/DDBJ databases">
        <authorList>
            <person name="Kim H.J."/>
            <person name="Triplett B.A."/>
        </authorList>
    </citation>
    <scope>NUCLEOTIDE SEQUENCE [LARGE SCALE GENOMIC DNA]</scope>
    <source>
        <strain evidence="2 3">CGMCC 4.1858</strain>
    </source>
</reference>
<dbReference type="Gene3D" id="1.10.3300.10">
    <property type="entry name" value="Jann2411-like domain"/>
    <property type="match status" value="1"/>
</dbReference>
<dbReference type="PANTHER" id="PTHR35525:SF3">
    <property type="entry name" value="BLL6575 PROTEIN"/>
    <property type="match status" value="1"/>
</dbReference>
<protein>
    <submittedName>
        <fullName evidence="2">Conserved protein containing a Zn-ribbon-like motif, possibly RNA-binding</fullName>
    </submittedName>
</protein>
<dbReference type="AlphaFoldDB" id="A0A239M312"/>
<dbReference type="OrthoDB" id="123307at2"/>
<evidence type="ECO:0000313" key="3">
    <source>
        <dbReference type="Proteomes" id="UP000198280"/>
    </source>
</evidence>
<dbReference type="PANTHER" id="PTHR35525">
    <property type="entry name" value="BLL6575 PROTEIN"/>
    <property type="match status" value="1"/>
</dbReference>
<organism evidence="2 3">
    <name type="scientific">Actinacidiphila glaucinigra</name>
    <dbReference type="NCBI Taxonomy" id="235986"/>
    <lineage>
        <taxon>Bacteria</taxon>
        <taxon>Bacillati</taxon>
        <taxon>Actinomycetota</taxon>
        <taxon>Actinomycetes</taxon>
        <taxon>Kitasatosporales</taxon>
        <taxon>Streptomycetaceae</taxon>
        <taxon>Actinacidiphila</taxon>
    </lineage>
</organism>
<dbReference type="InterPro" id="IPR010852">
    <property type="entry name" value="ABATE"/>
</dbReference>
<dbReference type="EMBL" id="FZOF01000022">
    <property type="protein sequence ID" value="SNT36990.1"/>
    <property type="molecule type" value="Genomic_DNA"/>
</dbReference>
<keyword evidence="3" id="KW-1185">Reference proteome</keyword>
<dbReference type="Pfam" id="PF07336">
    <property type="entry name" value="ABATE"/>
    <property type="match status" value="1"/>
</dbReference>
<proteinExistence type="predicted"/>
<dbReference type="InterPro" id="IPR021005">
    <property type="entry name" value="Znf_CGNR"/>
</dbReference>
<dbReference type="InterPro" id="IPR023286">
    <property type="entry name" value="ABATE_dom_sf"/>
</dbReference>
<dbReference type="Proteomes" id="UP000198280">
    <property type="component" value="Unassembled WGS sequence"/>
</dbReference>
<evidence type="ECO:0000259" key="1">
    <source>
        <dbReference type="Pfam" id="PF11706"/>
    </source>
</evidence>
<feature type="domain" description="Zinc finger CGNR" evidence="1">
    <location>
        <begin position="157"/>
        <end position="199"/>
    </location>
</feature>
<dbReference type="Pfam" id="PF11706">
    <property type="entry name" value="zf-CGNR"/>
    <property type="match status" value="1"/>
</dbReference>